<organism evidence="1 2">
    <name type="scientific">Spiromyces aspiralis</name>
    <dbReference type="NCBI Taxonomy" id="68401"/>
    <lineage>
        <taxon>Eukaryota</taxon>
        <taxon>Fungi</taxon>
        <taxon>Fungi incertae sedis</taxon>
        <taxon>Zoopagomycota</taxon>
        <taxon>Kickxellomycotina</taxon>
        <taxon>Kickxellomycetes</taxon>
        <taxon>Kickxellales</taxon>
        <taxon>Kickxellaceae</taxon>
        <taxon>Spiromyces</taxon>
    </lineage>
</organism>
<evidence type="ECO:0000313" key="2">
    <source>
        <dbReference type="Proteomes" id="UP001145114"/>
    </source>
</evidence>
<keyword evidence="2" id="KW-1185">Reference proteome</keyword>
<sequence length="139" mass="15022">MQTRPLEAAEASRLSEAYGQIANAGELAKHARIAMVRAKKSGFNVGAAAAISFGKKKEPTKTWMISVESDSEEELIDDDELLDEADKAKPSAASLARPEECQKKRKACKNCTCGLAEELSMEAKKKAIEMDNIKSSCGN</sequence>
<gene>
    <name evidence="1" type="primary">CIAPIN1</name>
    <name evidence="1" type="ORF">EV182_008423</name>
</gene>
<proteinExistence type="predicted"/>
<name>A0ACC1H6E2_9FUNG</name>
<protein>
    <submittedName>
        <fullName evidence="1">Anamorsin</fullName>
    </submittedName>
</protein>
<evidence type="ECO:0000313" key="1">
    <source>
        <dbReference type="EMBL" id="KAJ1670100.1"/>
    </source>
</evidence>
<feature type="non-terminal residue" evidence="1">
    <location>
        <position position="139"/>
    </location>
</feature>
<comment type="caution">
    <text evidence="1">The sequence shown here is derived from an EMBL/GenBank/DDBJ whole genome shotgun (WGS) entry which is preliminary data.</text>
</comment>
<dbReference type="Proteomes" id="UP001145114">
    <property type="component" value="Unassembled WGS sequence"/>
</dbReference>
<accession>A0ACC1H6E2</accession>
<reference evidence="1" key="1">
    <citation type="submission" date="2022-06" db="EMBL/GenBank/DDBJ databases">
        <title>Phylogenomic reconstructions and comparative analyses of Kickxellomycotina fungi.</title>
        <authorList>
            <person name="Reynolds N.K."/>
            <person name="Stajich J.E."/>
            <person name="Barry K."/>
            <person name="Grigoriev I.V."/>
            <person name="Crous P."/>
            <person name="Smith M.E."/>
        </authorList>
    </citation>
    <scope>NUCLEOTIDE SEQUENCE</scope>
    <source>
        <strain evidence="1">RSA 2271</strain>
    </source>
</reference>
<dbReference type="EMBL" id="JAMZIH010009461">
    <property type="protein sequence ID" value="KAJ1670100.1"/>
    <property type="molecule type" value="Genomic_DNA"/>
</dbReference>